<keyword evidence="3" id="KW-1185">Reference proteome</keyword>
<accession>A0A8J2YXR7</accession>
<dbReference type="InterPro" id="IPR023401">
    <property type="entry name" value="ODC_N"/>
</dbReference>
<reference evidence="2" key="1">
    <citation type="journal article" date="2014" name="Int. J. Syst. Evol. Microbiol.">
        <title>Complete genome sequence of Corynebacterium casei LMG S-19264T (=DSM 44701T), isolated from a smear-ripened cheese.</title>
        <authorList>
            <consortium name="US DOE Joint Genome Institute (JGI-PGF)"/>
            <person name="Walter F."/>
            <person name="Albersmeier A."/>
            <person name="Kalinowski J."/>
            <person name="Ruckert C."/>
        </authorList>
    </citation>
    <scope>NUCLEOTIDE SEQUENCE</scope>
    <source>
        <strain evidence="2">CGMCC 1.15725</strain>
    </source>
</reference>
<evidence type="ECO:0000313" key="2">
    <source>
        <dbReference type="EMBL" id="GGF37535.1"/>
    </source>
</evidence>
<sequence>MLIIPESEARALVTMSDAIEAVAETFAALDRGEAASYPVVREKLGSPSAVFGVKTGYDRAAGALGLKAGGYWQGNAERNLTNHQSTTLLFDPATGQPSALVGANYLTGVRTGAAAALATRHLARPDARVLGIVGTGTQALYQLDAIRCVRSLDEVVAWNRTPARLEAFLEAVRARGLAARGADLEETVRAADILVTATPGQAPLVDAAWVRPGTHVNAVGADTAGKQELDSALVTRAAVYVDSLEQAVTIGECQTAVRLGLLRPEDICGTLGGLVSGRLPGRMEGESITLFDSTGIALQDLAVAALAVRRAGEGGRGTEIAFS</sequence>
<evidence type="ECO:0000313" key="3">
    <source>
        <dbReference type="Proteomes" id="UP000646365"/>
    </source>
</evidence>
<dbReference type="RefSeq" id="WP_189050891.1">
    <property type="nucleotide sequence ID" value="NZ_BMJQ01000015.1"/>
</dbReference>
<organism evidence="2 3">
    <name type="scientific">Aliidongia dinghuensis</name>
    <dbReference type="NCBI Taxonomy" id="1867774"/>
    <lineage>
        <taxon>Bacteria</taxon>
        <taxon>Pseudomonadati</taxon>
        <taxon>Pseudomonadota</taxon>
        <taxon>Alphaproteobacteria</taxon>
        <taxon>Rhodospirillales</taxon>
        <taxon>Dongiaceae</taxon>
        <taxon>Aliidongia</taxon>
    </lineage>
</organism>
<comment type="caution">
    <text evidence="2">The sequence shown here is derived from an EMBL/GenBank/DDBJ whole genome shotgun (WGS) entry which is preliminary data.</text>
</comment>
<dbReference type="SUPFAM" id="SSF51735">
    <property type="entry name" value="NAD(P)-binding Rossmann-fold domains"/>
    <property type="match status" value="1"/>
</dbReference>
<dbReference type="GO" id="GO:0019752">
    <property type="term" value="P:carboxylic acid metabolic process"/>
    <property type="evidence" value="ECO:0007669"/>
    <property type="project" value="UniProtKB-ARBA"/>
</dbReference>
<name>A0A8J2YXR7_9PROT</name>
<dbReference type="FunFam" id="3.40.50.720:FF:000311">
    <property type="entry name" value="Ornithine cyclodeaminase"/>
    <property type="match status" value="1"/>
</dbReference>
<dbReference type="EMBL" id="BMJQ01000015">
    <property type="protein sequence ID" value="GGF37535.1"/>
    <property type="molecule type" value="Genomic_DNA"/>
</dbReference>
<dbReference type="PANTHER" id="PTHR13812">
    <property type="entry name" value="KETIMINE REDUCTASE MU-CRYSTALLIN"/>
    <property type="match status" value="1"/>
</dbReference>
<dbReference type="Gene3D" id="3.40.50.720">
    <property type="entry name" value="NAD(P)-binding Rossmann-like Domain"/>
    <property type="match status" value="1"/>
</dbReference>
<gene>
    <name evidence="2" type="primary">ocd3</name>
    <name evidence="2" type="ORF">GCM10011611_50030</name>
</gene>
<dbReference type="PANTHER" id="PTHR13812:SF19">
    <property type="entry name" value="KETIMINE REDUCTASE MU-CRYSTALLIN"/>
    <property type="match status" value="1"/>
</dbReference>
<dbReference type="InterPro" id="IPR003462">
    <property type="entry name" value="ODC_Mu_crystall"/>
</dbReference>
<comment type="similarity">
    <text evidence="1">Belongs to the ornithine cyclodeaminase/mu-crystallin family.</text>
</comment>
<dbReference type="PIRSF" id="PIRSF001439">
    <property type="entry name" value="CryM"/>
    <property type="match status" value="1"/>
</dbReference>
<dbReference type="Proteomes" id="UP000646365">
    <property type="component" value="Unassembled WGS sequence"/>
</dbReference>
<evidence type="ECO:0000256" key="1">
    <source>
        <dbReference type="ARBA" id="ARBA00008903"/>
    </source>
</evidence>
<reference evidence="2" key="2">
    <citation type="submission" date="2020-09" db="EMBL/GenBank/DDBJ databases">
        <authorList>
            <person name="Sun Q."/>
            <person name="Zhou Y."/>
        </authorList>
    </citation>
    <scope>NUCLEOTIDE SEQUENCE</scope>
    <source>
        <strain evidence="2">CGMCC 1.15725</strain>
    </source>
</reference>
<dbReference type="AlphaFoldDB" id="A0A8J2YXR7"/>
<dbReference type="Pfam" id="PF02423">
    <property type="entry name" value="OCD_Mu_crystall"/>
    <property type="match status" value="1"/>
</dbReference>
<proteinExistence type="inferred from homology"/>
<dbReference type="Gene3D" id="3.30.1780.10">
    <property type="entry name" value="ornithine cyclodeaminase, domain 1"/>
    <property type="match status" value="1"/>
</dbReference>
<dbReference type="GO" id="GO:0005737">
    <property type="term" value="C:cytoplasm"/>
    <property type="evidence" value="ECO:0007669"/>
    <property type="project" value="TreeGrafter"/>
</dbReference>
<dbReference type="GO" id="GO:0016491">
    <property type="term" value="F:oxidoreductase activity"/>
    <property type="evidence" value="ECO:0007669"/>
    <property type="project" value="UniProtKB-ARBA"/>
</dbReference>
<protein>
    <submittedName>
        <fullName evidence="2">Ornithine cyclodeaminase</fullName>
    </submittedName>
</protein>
<dbReference type="InterPro" id="IPR036291">
    <property type="entry name" value="NAD(P)-bd_dom_sf"/>
</dbReference>